<proteinExistence type="predicted"/>
<accession>A0A1W0D653</accession>
<evidence type="ECO:0000313" key="1">
    <source>
        <dbReference type="EMBL" id="OQS42342.1"/>
    </source>
</evidence>
<evidence type="ECO:0000313" key="2">
    <source>
        <dbReference type="Proteomes" id="UP000192721"/>
    </source>
</evidence>
<sequence>MSILDSLPSFAPGGDPFATRLTLGSFEFQGFEVPESIKISAKQQVAVHKLVGGKRVIDVLGTDFDNLTWTGWMVGTSAPDRTRAIEDMRDAGMPVTFTLEDYSFSVVITGFSSDFQHTYRRPYSIELTIIARQDKASALDALTGSLDALINSDIGEALGLSSVINVQAVTDAVTAVQTAVSQVQNIANATVSAVQTIIRPIIAAQQIVNATIAQVNAAIEDITTLGGLIPGNPVFKTATNVLRQVEAYTQLPGLYQMQAVLGRLQKNVLAGPLANGTASVVTSNTSLQRLAADAYGDQSKWTGIASANGVTDPKVTGIQEIKIPRGL</sequence>
<dbReference type="RefSeq" id="WP_081554923.1">
    <property type="nucleotide sequence ID" value="NZ_MUKV01000005.1"/>
</dbReference>
<gene>
    <name evidence="1" type="ORF">B0T45_06020</name>
</gene>
<protein>
    <submittedName>
        <fullName evidence="1">Uncharacterized protein</fullName>
    </submittedName>
</protein>
<name>A0A1W0D653_9NEIS</name>
<dbReference type="Proteomes" id="UP000192721">
    <property type="component" value="Unassembled WGS sequence"/>
</dbReference>
<reference evidence="1 2" key="1">
    <citation type="submission" date="2017-02" db="EMBL/GenBank/DDBJ databases">
        <title>Chromobacterium haemolyticum H5244.</title>
        <authorList>
            <person name="Gulvik C.A."/>
        </authorList>
    </citation>
    <scope>NUCLEOTIDE SEQUENCE [LARGE SCALE GENOMIC DNA]</scope>
    <source>
        <strain evidence="1 2">H5244</strain>
    </source>
</reference>
<comment type="caution">
    <text evidence="1">The sequence shown here is derived from an EMBL/GenBank/DDBJ whole genome shotgun (WGS) entry which is preliminary data.</text>
</comment>
<dbReference type="EMBL" id="MUKV01000005">
    <property type="protein sequence ID" value="OQS42342.1"/>
    <property type="molecule type" value="Genomic_DNA"/>
</dbReference>
<dbReference type="AlphaFoldDB" id="A0A1W0D653"/>
<organism evidence="1 2">
    <name type="scientific">Chromobacterium haemolyticum</name>
    <dbReference type="NCBI Taxonomy" id="394935"/>
    <lineage>
        <taxon>Bacteria</taxon>
        <taxon>Pseudomonadati</taxon>
        <taxon>Pseudomonadota</taxon>
        <taxon>Betaproteobacteria</taxon>
        <taxon>Neisseriales</taxon>
        <taxon>Chromobacteriaceae</taxon>
        <taxon>Chromobacterium</taxon>
    </lineage>
</organism>